<dbReference type="GO" id="GO:0032543">
    <property type="term" value="P:mitochondrial translation"/>
    <property type="evidence" value="ECO:0007669"/>
    <property type="project" value="InterPro"/>
</dbReference>
<proteinExistence type="inferred from homology"/>
<evidence type="ECO:0000256" key="3">
    <source>
        <dbReference type="ARBA" id="ARBA00022946"/>
    </source>
</evidence>
<dbReference type="AlphaFoldDB" id="A0A5N4E1P1"/>
<dbReference type="GO" id="GO:0005762">
    <property type="term" value="C:mitochondrial large ribosomal subunit"/>
    <property type="evidence" value="ECO:0007669"/>
    <property type="project" value="InterPro"/>
</dbReference>
<comment type="caution">
    <text evidence="9">The sequence shown here is derived from an EMBL/GenBank/DDBJ whole genome shotgun (WGS) entry which is preliminary data.</text>
</comment>
<dbReference type="GO" id="GO:0003735">
    <property type="term" value="F:structural constituent of ribosome"/>
    <property type="evidence" value="ECO:0007669"/>
    <property type="project" value="InterPro"/>
</dbReference>
<keyword evidence="10" id="KW-1185">Reference proteome</keyword>
<reference evidence="9 10" key="1">
    <citation type="journal article" date="2019" name="Mol. Ecol. Resour.">
        <title>Improving Illumina assemblies with Hi-C and long reads: an example with the North African dromedary.</title>
        <authorList>
            <person name="Elbers J.P."/>
            <person name="Rogers M.F."/>
            <person name="Perelman P.L."/>
            <person name="Proskuryakova A.A."/>
            <person name="Serdyukova N.A."/>
            <person name="Johnson W.E."/>
            <person name="Horin P."/>
            <person name="Corander J."/>
            <person name="Murphy D."/>
            <person name="Burger P.A."/>
        </authorList>
    </citation>
    <scope>NUCLEOTIDE SEQUENCE [LARGE SCALE GENOMIC DNA]</scope>
    <source>
        <strain evidence="9">Drom800</strain>
        <tissue evidence="9">Blood</tissue>
    </source>
</reference>
<sequence length="108" mass="11927">MEALGILSPQVFGGALRRRGSGWRPVATQQGLAANTLGYGTLTELPDWFYADGRPAPPMKGQLRRKAQREKFARRVVLLSQEWMLDYGMAAQAAGEVAEEEKEAEECS</sequence>
<dbReference type="EMBL" id="JWIN03000006">
    <property type="protein sequence ID" value="KAB1277257.1"/>
    <property type="molecule type" value="Genomic_DNA"/>
</dbReference>
<evidence type="ECO:0000256" key="8">
    <source>
        <dbReference type="ARBA" id="ARBA00035425"/>
    </source>
</evidence>
<evidence type="ECO:0000256" key="7">
    <source>
        <dbReference type="ARBA" id="ARBA00035181"/>
    </source>
</evidence>
<evidence type="ECO:0000256" key="1">
    <source>
        <dbReference type="ARBA" id="ARBA00004173"/>
    </source>
</evidence>
<accession>A0A5N4E1P1</accession>
<dbReference type="STRING" id="9838.ENSCDRP00005010490"/>
<name>A0A5N4E1P1_CAMDR</name>
<comment type="similarity">
    <text evidence="2">Belongs to the mitochondrion-specific ribosomal protein mL52 family.</text>
</comment>
<evidence type="ECO:0000256" key="5">
    <source>
        <dbReference type="ARBA" id="ARBA00023128"/>
    </source>
</evidence>
<dbReference type="Proteomes" id="UP000299084">
    <property type="component" value="Unassembled WGS sequence"/>
</dbReference>
<organism evidence="9 10">
    <name type="scientific">Camelus dromedarius</name>
    <name type="common">Dromedary</name>
    <name type="synonym">Arabian camel</name>
    <dbReference type="NCBI Taxonomy" id="9838"/>
    <lineage>
        <taxon>Eukaryota</taxon>
        <taxon>Metazoa</taxon>
        <taxon>Chordata</taxon>
        <taxon>Craniata</taxon>
        <taxon>Vertebrata</taxon>
        <taxon>Euteleostomi</taxon>
        <taxon>Mammalia</taxon>
        <taxon>Eutheria</taxon>
        <taxon>Laurasiatheria</taxon>
        <taxon>Artiodactyla</taxon>
        <taxon>Tylopoda</taxon>
        <taxon>Camelidae</taxon>
        <taxon>Camelus</taxon>
    </lineage>
</organism>
<evidence type="ECO:0000313" key="10">
    <source>
        <dbReference type="Proteomes" id="UP000299084"/>
    </source>
</evidence>
<keyword evidence="6" id="KW-0687">Ribonucleoprotein</keyword>
<dbReference type="PANTHER" id="PTHR34090:SF1">
    <property type="entry name" value="LARGE RIBOSOMAL SUBUNIT PROTEIN ML52"/>
    <property type="match status" value="1"/>
</dbReference>
<keyword evidence="4 9" id="KW-0689">Ribosomal protein</keyword>
<comment type="subcellular location">
    <subcellularLocation>
        <location evidence="1">Mitochondrion</location>
    </subcellularLocation>
</comment>
<dbReference type="InterPro" id="IPR034596">
    <property type="entry name" value="Ribosomal_mL52"/>
</dbReference>
<evidence type="ECO:0000256" key="4">
    <source>
        <dbReference type="ARBA" id="ARBA00022980"/>
    </source>
</evidence>
<gene>
    <name evidence="9" type="ORF">Cadr_000005743</name>
</gene>
<protein>
    <recommendedName>
        <fullName evidence="7">Large ribosomal subunit protein mL52</fullName>
    </recommendedName>
    <alternativeName>
        <fullName evidence="8">39S ribosomal protein L52, mitochondrial</fullName>
    </alternativeName>
</protein>
<keyword evidence="3" id="KW-0809">Transit peptide</keyword>
<dbReference type="PANTHER" id="PTHR34090">
    <property type="entry name" value="39S RIBOSOMAL PROTEIN L52, MITOCHONDRIAL"/>
    <property type="match status" value="1"/>
</dbReference>
<keyword evidence="5" id="KW-0496">Mitochondrion</keyword>
<evidence type="ECO:0000256" key="6">
    <source>
        <dbReference type="ARBA" id="ARBA00023274"/>
    </source>
</evidence>
<evidence type="ECO:0000256" key="2">
    <source>
        <dbReference type="ARBA" id="ARBA00007232"/>
    </source>
</evidence>
<dbReference type="Pfam" id="PF18699">
    <property type="entry name" value="MRPL52"/>
    <property type="match status" value="1"/>
</dbReference>
<evidence type="ECO:0000313" key="9">
    <source>
        <dbReference type="EMBL" id="KAB1277257.1"/>
    </source>
</evidence>